<dbReference type="Pfam" id="PF13581">
    <property type="entry name" value="HATPase_c_2"/>
    <property type="match status" value="1"/>
</dbReference>
<dbReference type="Proteomes" id="UP001432180">
    <property type="component" value="Chromosome"/>
</dbReference>
<dbReference type="Gene3D" id="3.40.50.2300">
    <property type="match status" value="1"/>
</dbReference>
<dbReference type="EMBL" id="CP121472">
    <property type="protein sequence ID" value="WPL16967.1"/>
    <property type="molecule type" value="Genomic_DNA"/>
</dbReference>
<evidence type="ECO:0000259" key="3">
    <source>
        <dbReference type="PROSITE" id="PS50110"/>
    </source>
</evidence>
<feature type="modified residue" description="4-aspartylphosphate" evidence="2">
    <location>
        <position position="54"/>
    </location>
</feature>
<dbReference type="SUPFAM" id="SSF52172">
    <property type="entry name" value="CheY-like"/>
    <property type="match status" value="1"/>
</dbReference>
<keyword evidence="5" id="KW-1185">Reference proteome</keyword>
<proteinExistence type="predicted"/>
<accession>A0ABZ0S7U0</accession>
<evidence type="ECO:0000313" key="5">
    <source>
        <dbReference type="Proteomes" id="UP001432180"/>
    </source>
</evidence>
<dbReference type="PANTHER" id="PTHR44591:SF3">
    <property type="entry name" value="RESPONSE REGULATORY DOMAIN-CONTAINING PROTEIN"/>
    <property type="match status" value="1"/>
</dbReference>
<dbReference type="Pfam" id="PF00072">
    <property type="entry name" value="Response_reg"/>
    <property type="match status" value="1"/>
</dbReference>
<dbReference type="PROSITE" id="PS50110">
    <property type="entry name" value="RESPONSE_REGULATORY"/>
    <property type="match status" value="1"/>
</dbReference>
<reference evidence="4 5" key="1">
    <citation type="journal article" date="2023" name="Microorganisms">
        <title>Thiorhodovibrio frisius and Trv. litoralis spp. nov., Two Novel Members from a Clade of Fastidious Purple Sulfur Bacteria That Exhibit Unique Red-Shifted Light-Harvesting Capabilities.</title>
        <authorList>
            <person name="Methner A."/>
            <person name="Kuzyk S.B."/>
            <person name="Petersen J."/>
            <person name="Bauer S."/>
            <person name="Brinkmann H."/>
            <person name="Sichau K."/>
            <person name="Wanner G."/>
            <person name="Wolf J."/>
            <person name="Neumann-Schaal M."/>
            <person name="Henke P."/>
            <person name="Tank M."/>
            <person name="Sproer C."/>
            <person name="Bunk B."/>
            <person name="Overmann J."/>
        </authorList>
    </citation>
    <scope>NUCLEOTIDE SEQUENCE [LARGE SCALE GENOMIC DNA]</scope>
    <source>
        <strain evidence="4 5">DSM 6702</strain>
    </source>
</reference>
<dbReference type="InterPro" id="IPR050595">
    <property type="entry name" value="Bact_response_regulator"/>
</dbReference>
<evidence type="ECO:0000256" key="2">
    <source>
        <dbReference type="PROSITE-ProRule" id="PRU00169"/>
    </source>
</evidence>
<dbReference type="InterPro" id="IPR001789">
    <property type="entry name" value="Sig_transdc_resp-reg_receiver"/>
</dbReference>
<protein>
    <submittedName>
        <fullName evidence="4">Chemotaxis protein CheY</fullName>
    </submittedName>
</protein>
<dbReference type="InterPro" id="IPR011006">
    <property type="entry name" value="CheY-like_superfamily"/>
</dbReference>
<keyword evidence="1 2" id="KW-0597">Phosphoprotein</keyword>
<dbReference type="InterPro" id="IPR036890">
    <property type="entry name" value="HATPase_C_sf"/>
</dbReference>
<name>A0ABZ0S7U0_9GAMM</name>
<dbReference type="SMART" id="SM00448">
    <property type="entry name" value="REC"/>
    <property type="match status" value="1"/>
</dbReference>
<dbReference type="RefSeq" id="WP_328987490.1">
    <property type="nucleotide sequence ID" value="NZ_CP121472.1"/>
</dbReference>
<dbReference type="PANTHER" id="PTHR44591">
    <property type="entry name" value="STRESS RESPONSE REGULATOR PROTEIN 1"/>
    <property type="match status" value="1"/>
</dbReference>
<dbReference type="CDD" id="cd00156">
    <property type="entry name" value="REC"/>
    <property type="match status" value="1"/>
</dbReference>
<dbReference type="InterPro" id="IPR003594">
    <property type="entry name" value="HATPase_dom"/>
</dbReference>
<evidence type="ECO:0000256" key="1">
    <source>
        <dbReference type="ARBA" id="ARBA00022553"/>
    </source>
</evidence>
<evidence type="ECO:0000313" key="4">
    <source>
        <dbReference type="EMBL" id="WPL16967.1"/>
    </source>
</evidence>
<sequence>MRPFLVVDDDEIALGLILELLGREGWSAETASDGLEAWERLDAEPERYDLVILDRMMPRMDGIEVLRRVNADHRFDDLPMIIQTSAVSPTEVREGLVAGAWHYLAKPYQEASLQRLINIALRDRHTRLELRRMREERASVWGMLREARFALRRFDEAEQLAALLAIPAQEPGKVSLGLLELLLNAVEHGNLELGYAGKSAALAAEEWREELERRLSDPRYRDRVAEVWVRTEGEQVIYHIKDQGAGFDWARYLDIDPERLFDSHGRGIAMARQLAFDSLEYLGAGNEVEARVMRAGGG</sequence>
<feature type="domain" description="Response regulatory" evidence="3">
    <location>
        <begin position="3"/>
        <end position="121"/>
    </location>
</feature>
<organism evidence="4 5">
    <name type="scientific">Thiorhodovibrio winogradskyi</name>
    <dbReference type="NCBI Taxonomy" id="77007"/>
    <lineage>
        <taxon>Bacteria</taxon>
        <taxon>Pseudomonadati</taxon>
        <taxon>Pseudomonadota</taxon>
        <taxon>Gammaproteobacteria</taxon>
        <taxon>Chromatiales</taxon>
        <taxon>Chromatiaceae</taxon>
        <taxon>Thiorhodovibrio</taxon>
    </lineage>
</organism>
<dbReference type="Gene3D" id="3.30.565.10">
    <property type="entry name" value="Histidine kinase-like ATPase, C-terminal domain"/>
    <property type="match status" value="1"/>
</dbReference>
<gene>
    <name evidence="4" type="primary">cheY_8</name>
    <name evidence="4" type="ORF">Thiowin_01949</name>
</gene>
<dbReference type="SUPFAM" id="SSF55874">
    <property type="entry name" value="ATPase domain of HSP90 chaperone/DNA topoisomerase II/histidine kinase"/>
    <property type="match status" value="1"/>
</dbReference>